<feature type="active site" description="Glycyl thioester intermediate" evidence="3">
    <location>
        <position position="87"/>
    </location>
</feature>
<dbReference type="EMBL" id="JAHRIQ010018986">
    <property type="protein sequence ID" value="MEQ2227315.1"/>
    <property type="molecule type" value="Genomic_DNA"/>
</dbReference>
<sequence length="89" mass="9924">MDQLFNILLSSVGSNKRSAEERVVPFWRDYLQDFEEEEGPSKLAKILGFATGATVIPPVGFSPPPSIEFLHEQFVSPSRQLPMANTCIN</sequence>
<dbReference type="SUPFAM" id="SSF56204">
    <property type="entry name" value="Hect, E3 ligase catalytic domain"/>
    <property type="match status" value="1"/>
</dbReference>
<reference evidence="5 6" key="1">
    <citation type="submission" date="2021-06" db="EMBL/GenBank/DDBJ databases">
        <authorList>
            <person name="Palmer J.M."/>
        </authorList>
    </citation>
    <scope>NUCLEOTIDE SEQUENCE [LARGE SCALE GENOMIC DNA]</scope>
    <source>
        <strain evidence="6">if_2019</strain>
        <tissue evidence="5">Muscle</tissue>
    </source>
</reference>
<name>A0ABV0T4J9_9TELE</name>
<proteinExistence type="predicted"/>
<protein>
    <recommendedName>
        <fullName evidence="4">HECT domain-containing protein</fullName>
    </recommendedName>
</protein>
<dbReference type="InterPro" id="IPR000569">
    <property type="entry name" value="HECT_dom"/>
</dbReference>
<evidence type="ECO:0000256" key="2">
    <source>
        <dbReference type="ARBA" id="ARBA00022786"/>
    </source>
</evidence>
<organism evidence="5 6">
    <name type="scientific">Ilyodon furcidens</name>
    <name type="common">goldbreast splitfin</name>
    <dbReference type="NCBI Taxonomy" id="33524"/>
    <lineage>
        <taxon>Eukaryota</taxon>
        <taxon>Metazoa</taxon>
        <taxon>Chordata</taxon>
        <taxon>Craniata</taxon>
        <taxon>Vertebrata</taxon>
        <taxon>Euteleostomi</taxon>
        <taxon>Actinopterygii</taxon>
        <taxon>Neopterygii</taxon>
        <taxon>Teleostei</taxon>
        <taxon>Neoteleostei</taxon>
        <taxon>Acanthomorphata</taxon>
        <taxon>Ovalentaria</taxon>
        <taxon>Atherinomorphae</taxon>
        <taxon>Cyprinodontiformes</taxon>
        <taxon>Goodeidae</taxon>
        <taxon>Ilyodon</taxon>
    </lineage>
</organism>
<accession>A0ABV0T4J9</accession>
<dbReference type="InterPro" id="IPR035983">
    <property type="entry name" value="Hect_E3_ubiquitin_ligase"/>
</dbReference>
<dbReference type="Gene3D" id="3.30.2410.10">
    <property type="entry name" value="Hect, E3 ligase catalytic domain"/>
    <property type="match status" value="1"/>
</dbReference>
<keyword evidence="6" id="KW-1185">Reference proteome</keyword>
<evidence type="ECO:0000313" key="6">
    <source>
        <dbReference type="Proteomes" id="UP001482620"/>
    </source>
</evidence>
<keyword evidence="2 3" id="KW-0833">Ubl conjugation pathway</keyword>
<evidence type="ECO:0000256" key="1">
    <source>
        <dbReference type="ARBA" id="ARBA00022679"/>
    </source>
</evidence>
<comment type="caution">
    <text evidence="5">The sequence shown here is derived from an EMBL/GenBank/DDBJ whole genome shotgun (WGS) entry which is preliminary data.</text>
</comment>
<gene>
    <name evidence="5" type="ORF">ILYODFUR_036431</name>
</gene>
<dbReference type="PROSITE" id="PS50237">
    <property type="entry name" value="HECT"/>
    <property type="match status" value="1"/>
</dbReference>
<evidence type="ECO:0000313" key="5">
    <source>
        <dbReference type="EMBL" id="MEQ2227315.1"/>
    </source>
</evidence>
<feature type="domain" description="HECT" evidence="4">
    <location>
        <begin position="45"/>
        <end position="89"/>
    </location>
</feature>
<evidence type="ECO:0000256" key="3">
    <source>
        <dbReference type="PROSITE-ProRule" id="PRU00104"/>
    </source>
</evidence>
<dbReference type="Proteomes" id="UP001482620">
    <property type="component" value="Unassembled WGS sequence"/>
</dbReference>
<evidence type="ECO:0000259" key="4">
    <source>
        <dbReference type="PROSITE" id="PS50237"/>
    </source>
</evidence>
<keyword evidence="1" id="KW-0808">Transferase</keyword>
<dbReference type="Pfam" id="PF00632">
    <property type="entry name" value="HECT"/>
    <property type="match status" value="1"/>
</dbReference>